<gene>
    <name evidence="5" type="ORF">KSP40_PGU003076</name>
</gene>
<dbReference type="InterPro" id="IPR011990">
    <property type="entry name" value="TPR-like_helical_dom_sf"/>
</dbReference>
<sequence length="449" mass="50545">MLKRARNLRTGLRRTSSRNPHRRPTLPRPKHPIPAVEDLKSSAADDPPAALRRVLSSTDPALLDYPACSALAYRLARAGLFSELDELLLFLRSRRIPCTGFLFSALIRHFSGASLPHKALDLFFSIPSFNCRHPSPSLHTFNRLLDALVDNGRHDEAKRILSGCSQFGLRPNVVSYNIMLKGRLRTDGYESARQMFDDMRKRGVSPSVVSYNMLIGFAGKNGELSKAMGLKEEMIRKEIYPNATTYAILMKGMCSSENYVVAKKLMFDMEYRGCRTKVLNFGVLMSDCGRRGDFDEMKRLLAEMRLRKMRPDNVTYSILVNYLCGSDRVDEAYRMLVEMEVKEGRKPSAAVYRIMVDGFCRVREFEKGLGILNAMMVCGHCPRPETFGRLVTGLVEGGRVDEAWFVMGEMEKRKLVLARGEWSCLVEMICGKCEGGVELLSELSYGGGG</sequence>
<reference evidence="5 6" key="1">
    <citation type="journal article" date="2022" name="Nat. Plants">
        <title>Genomes of leafy and leafless Platanthera orchids illuminate the evolution of mycoheterotrophy.</title>
        <authorList>
            <person name="Li M.H."/>
            <person name="Liu K.W."/>
            <person name="Li Z."/>
            <person name="Lu H.C."/>
            <person name="Ye Q.L."/>
            <person name="Zhang D."/>
            <person name="Wang J.Y."/>
            <person name="Li Y.F."/>
            <person name="Zhong Z.M."/>
            <person name="Liu X."/>
            <person name="Yu X."/>
            <person name="Liu D.K."/>
            <person name="Tu X.D."/>
            <person name="Liu B."/>
            <person name="Hao Y."/>
            <person name="Liao X.Y."/>
            <person name="Jiang Y.T."/>
            <person name="Sun W.H."/>
            <person name="Chen J."/>
            <person name="Chen Y.Q."/>
            <person name="Ai Y."/>
            <person name="Zhai J.W."/>
            <person name="Wu S.S."/>
            <person name="Zhou Z."/>
            <person name="Hsiao Y.Y."/>
            <person name="Wu W.L."/>
            <person name="Chen Y.Y."/>
            <person name="Lin Y.F."/>
            <person name="Hsu J.L."/>
            <person name="Li C.Y."/>
            <person name="Wang Z.W."/>
            <person name="Zhao X."/>
            <person name="Zhong W.Y."/>
            <person name="Ma X.K."/>
            <person name="Ma L."/>
            <person name="Huang J."/>
            <person name="Chen G.Z."/>
            <person name="Huang M.Z."/>
            <person name="Huang L."/>
            <person name="Peng D.H."/>
            <person name="Luo Y.B."/>
            <person name="Zou S.Q."/>
            <person name="Chen S.P."/>
            <person name="Lan S."/>
            <person name="Tsai W.C."/>
            <person name="Van de Peer Y."/>
            <person name="Liu Z.J."/>
        </authorList>
    </citation>
    <scope>NUCLEOTIDE SEQUENCE [LARGE SCALE GENOMIC DNA]</scope>
    <source>
        <strain evidence="5">Lor288</strain>
    </source>
</reference>
<feature type="repeat" description="PPR" evidence="3">
    <location>
        <begin position="348"/>
        <end position="382"/>
    </location>
</feature>
<keyword evidence="6" id="KW-1185">Reference proteome</keyword>
<feature type="repeat" description="PPR" evidence="3">
    <location>
        <begin position="312"/>
        <end position="347"/>
    </location>
</feature>
<feature type="repeat" description="PPR" evidence="3">
    <location>
        <begin position="137"/>
        <end position="171"/>
    </location>
</feature>
<dbReference type="Gene3D" id="1.25.40.10">
    <property type="entry name" value="Tetratricopeptide repeat domain"/>
    <property type="match status" value="3"/>
</dbReference>
<keyword evidence="2" id="KW-0677">Repeat</keyword>
<feature type="repeat" description="PPR" evidence="3">
    <location>
        <begin position="172"/>
        <end position="206"/>
    </location>
</feature>
<dbReference type="Pfam" id="PF12854">
    <property type="entry name" value="PPR_1"/>
    <property type="match status" value="1"/>
</dbReference>
<evidence type="ECO:0000313" key="6">
    <source>
        <dbReference type="Proteomes" id="UP001412067"/>
    </source>
</evidence>
<accession>A0ABR2LVR7</accession>
<dbReference type="Pfam" id="PF01535">
    <property type="entry name" value="PPR"/>
    <property type="match status" value="3"/>
</dbReference>
<dbReference type="PANTHER" id="PTHR47447:SF28">
    <property type="entry name" value="PENTACOTRIPEPTIDE-REPEAT REGION OF PRORP DOMAIN-CONTAINING PROTEIN"/>
    <property type="match status" value="1"/>
</dbReference>
<proteinExistence type="inferred from homology"/>
<evidence type="ECO:0000256" key="3">
    <source>
        <dbReference type="PROSITE-ProRule" id="PRU00708"/>
    </source>
</evidence>
<evidence type="ECO:0008006" key="7">
    <source>
        <dbReference type="Google" id="ProtNLM"/>
    </source>
</evidence>
<dbReference type="Proteomes" id="UP001412067">
    <property type="component" value="Unassembled WGS sequence"/>
</dbReference>
<dbReference type="PROSITE" id="PS51375">
    <property type="entry name" value="PPR"/>
    <property type="match status" value="8"/>
</dbReference>
<comment type="similarity">
    <text evidence="1">Belongs to the PPR family. P subfamily.</text>
</comment>
<name>A0ABR2LVR7_9ASPA</name>
<feature type="repeat" description="PPR" evidence="3">
    <location>
        <begin position="242"/>
        <end position="276"/>
    </location>
</feature>
<dbReference type="Pfam" id="PF13041">
    <property type="entry name" value="PPR_2"/>
    <property type="match status" value="2"/>
</dbReference>
<dbReference type="PANTHER" id="PTHR47447">
    <property type="entry name" value="OS03G0856100 PROTEIN"/>
    <property type="match status" value="1"/>
</dbReference>
<evidence type="ECO:0000256" key="2">
    <source>
        <dbReference type="ARBA" id="ARBA00022737"/>
    </source>
</evidence>
<dbReference type="InterPro" id="IPR002885">
    <property type="entry name" value="PPR_rpt"/>
</dbReference>
<organism evidence="5 6">
    <name type="scientific">Platanthera guangdongensis</name>
    <dbReference type="NCBI Taxonomy" id="2320717"/>
    <lineage>
        <taxon>Eukaryota</taxon>
        <taxon>Viridiplantae</taxon>
        <taxon>Streptophyta</taxon>
        <taxon>Embryophyta</taxon>
        <taxon>Tracheophyta</taxon>
        <taxon>Spermatophyta</taxon>
        <taxon>Magnoliopsida</taxon>
        <taxon>Liliopsida</taxon>
        <taxon>Asparagales</taxon>
        <taxon>Orchidaceae</taxon>
        <taxon>Orchidoideae</taxon>
        <taxon>Orchideae</taxon>
        <taxon>Orchidinae</taxon>
        <taxon>Platanthera</taxon>
    </lineage>
</organism>
<protein>
    <recommendedName>
        <fullName evidence="7">Pentatricopeptide repeat-containing protein</fullName>
    </recommendedName>
</protein>
<feature type="repeat" description="PPR" evidence="3">
    <location>
        <begin position="207"/>
        <end position="241"/>
    </location>
</feature>
<dbReference type="EMBL" id="JBBWWR010000014">
    <property type="protein sequence ID" value="KAK8952962.1"/>
    <property type="molecule type" value="Genomic_DNA"/>
</dbReference>
<feature type="repeat" description="PPR" evidence="3">
    <location>
        <begin position="277"/>
        <end position="311"/>
    </location>
</feature>
<comment type="caution">
    <text evidence="5">The sequence shown here is derived from an EMBL/GenBank/DDBJ whole genome shotgun (WGS) entry which is preliminary data.</text>
</comment>
<evidence type="ECO:0000256" key="1">
    <source>
        <dbReference type="ARBA" id="ARBA00007626"/>
    </source>
</evidence>
<evidence type="ECO:0000313" key="5">
    <source>
        <dbReference type="EMBL" id="KAK8952962.1"/>
    </source>
</evidence>
<feature type="repeat" description="PPR" evidence="3">
    <location>
        <begin position="383"/>
        <end position="417"/>
    </location>
</feature>
<dbReference type="NCBIfam" id="TIGR00756">
    <property type="entry name" value="PPR"/>
    <property type="match status" value="6"/>
</dbReference>
<feature type="compositionally biased region" description="Basic residues" evidence="4">
    <location>
        <begin position="1"/>
        <end position="31"/>
    </location>
</feature>
<evidence type="ECO:0000256" key="4">
    <source>
        <dbReference type="SAM" id="MobiDB-lite"/>
    </source>
</evidence>
<feature type="region of interest" description="Disordered" evidence="4">
    <location>
        <begin position="1"/>
        <end position="45"/>
    </location>
</feature>